<dbReference type="Gene3D" id="3.30.1490.300">
    <property type="match status" value="1"/>
</dbReference>
<name>A0ABW4LLP3_9BACI</name>
<dbReference type="Proteomes" id="UP001597214">
    <property type="component" value="Unassembled WGS sequence"/>
</dbReference>
<proteinExistence type="predicted"/>
<dbReference type="Gene3D" id="3.30.420.40">
    <property type="match status" value="2"/>
</dbReference>
<dbReference type="RefSeq" id="WP_377927163.1">
    <property type="nucleotide sequence ID" value="NZ_JBHUEM010000004.1"/>
</dbReference>
<keyword evidence="2" id="KW-1185">Reference proteome</keyword>
<dbReference type="InterPro" id="IPR005883">
    <property type="entry name" value="PilM"/>
</dbReference>
<reference evidence="2" key="1">
    <citation type="journal article" date="2019" name="Int. J. Syst. Evol. Microbiol.">
        <title>The Global Catalogue of Microorganisms (GCM) 10K type strain sequencing project: providing services to taxonomists for standard genome sequencing and annotation.</title>
        <authorList>
            <consortium name="The Broad Institute Genomics Platform"/>
            <consortium name="The Broad Institute Genome Sequencing Center for Infectious Disease"/>
            <person name="Wu L."/>
            <person name="Ma J."/>
        </authorList>
    </citation>
    <scope>NUCLEOTIDE SEQUENCE [LARGE SCALE GENOMIC DNA]</scope>
    <source>
        <strain evidence="2">CCUG 49339</strain>
    </source>
</reference>
<evidence type="ECO:0000313" key="1">
    <source>
        <dbReference type="EMBL" id="MFD1736027.1"/>
    </source>
</evidence>
<sequence>MRKGQQVSLVIKDHVIRYVQFKNSQKGLIYKSYGERYLPAGIIDEGKIVERDTFMMILEECVNDWKIKGKPLLFTVPDNSVVIRKVQIDEEIPDEEVKGHLYLELGETLHLPFDEPYFDTSIVGRHGGKKEVILVAAPEQIVNEYQDLLEEAKVKPVVADLSSLSLYRLYYHLDLAHPEDHLLSLQLSINSMNITIFYQHIPIFTRHVRLNIENGTWELKRDFEKEEVLFWKGDRHEVDMQLTDTVTELERIMNFYRFSLSKGKSQITKLLITGDHPDLLWFIAKCKESFDTPIQTMQDREIYLKNGNGIPSRFNEIVGLSLK</sequence>
<dbReference type="SUPFAM" id="SSF53067">
    <property type="entry name" value="Actin-like ATPase domain"/>
    <property type="match status" value="1"/>
</dbReference>
<dbReference type="Pfam" id="PF11104">
    <property type="entry name" value="PilM_2"/>
    <property type="match status" value="1"/>
</dbReference>
<organism evidence="1 2">
    <name type="scientific">Bacillus salitolerans</name>
    <dbReference type="NCBI Taxonomy" id="1437434"/>
    <lineage>
        <taxon>Bacteria</taxon>
        <taxon>Bacillati</taxon>
        <taxon>Bacillota</taxon>
        <taxon>Bacilli</taxon>
        <taxon>Bacillales</taxon>
        <taxon>Bacillaceae</taxon>
        <taxon>Bacillus</taxon>
    </lineage>
</organism>
<accession>A0ABW4LLP3</accession>
<evidence type="ECO:0000313" key="2">
    <source>
        <dbReference type="Proteomes" id="UP001597214"/>
    </source>
</evidence>
<comment type="caution">
    <text evidence="1">The sequence shown here is derived from an EMBL/GenBank/DDBJ whole genome shotgun (WGS) entry which is preliminary data.</text>
</comment>
<dbReference type="InterPro" id="IPR043129">
    <property type="entry name" value="ATPase_NBD"/>
</dbReference>
<protein>
    <submittedName>
        <fullName evidence="1">Type IV pilus biogenesis protein PilM</fullName>
    </submittedName>
</protein>
<dbReference type="EMBL" id="JBHUEM010000004">
    <property type="protein sequence ID" value="MFD1736027.1"/>
    <property type="molecule type" value="Genomic_DNA"/>
</dbReference>
<gene>
    <name evidence="1" type="primary">pilM</name>
    <name evidence="1" type="ORF">ACFSCX_05565</name>
</gene>